<sequence>MQTSSRLLHHPGGLHQQRIWSPSWRRVVSTSTSRRLNRRGNASGQAAASSQNNSLETNPTNSLYNKGLVKRLDFGAGPKLLL</sequence>
<dbReference type="EMBL" id="CM011682">
    <property type="protein sequence ID" value="TMS15052.1"/>
    <property type="molecule type" value="Genomic_DNA"/>
</dbReference>
<comment type="caution">
    <text evidence="1">The sequence shown here is derived from an EMBL/GenBank/DDBJ whole genome shotgun (WGS) entry which is preliminary data.</text>
</comment>
<organism evidence="1 2">
    <name type="scientific">Larimichthys crocea</name>
    <name type="common">Large yellow croaker</name>
    <name type="synonym">Pseudosciaena crocea</name>
    <dbReference type="NCBI Taxonomy" id="215358"/>
    <lineage>
        <taxon>Eukaryota</taxon>
        <taxon>Metazoa</taxon>
        <taxon>Chordata</taxon>
        <taxon>Craniata</taxon>
        <taxon>Vertebrata</taxon>
        <taxon>Euteleostomi</taxon>
        <taxon>Actinopterygii</taxon>
        <taxon>Neopterygii</taxon>
        <taxon>Teleostei</taxon>
        <taxon>Neoteleostei</taxon>
        <taxon>Acanthomorphata</taxon>
        <taxon>Eupercaria</taxon>
        <taxon>Sciaenidae</taxon>
        <taxon>Larimichthys</taxon>
    </lineage>
</organism>
<dbReference type="Proteomes" id="UP000793456">
    <property type="component" value="Chromosome IX"/>
</dbReference>
<evidence type="ECO:0000313" key="1">
    <source>
        <dbReference type="EMBL" id="TMS15052.1"/>
    </source>
</evidence>
<proteinExistence type="predicted"/>
<gene>
    <name evidence="1" type="ORF">E3U43_021514</name>
</gene>
<evidence type="ECO:0000313" key="2">
    <source>
        <dbReference type="Proteomes" id="UP000793456"/>
    </source>
</evidence>
<keyword evidence="2" id="KW-1185">Reference proteome</keyword>
<protein>
    <submittedName>
        <fullName evidence="1">Uncharacterized protein</fullName>
    </submittedName>
</protein>
<name>A0ACD3R649_LARCR</name>
<accession>A0ACD3R649</accession>
<reference evidence="1" key="1">
    <citation type="submission" date="2018-11" db="EMBL/GenBank/DDBJ databases">
        <title>The sequence and de novo assembly of Larimichthys crocea genome using PacBio and Hi-C technologies.</title>
        <authorList>
            <person name="Xu P."/>
            <person name="Chen B."/>
            <person name="Zhou Z."/>
            <person name="Ke Q."/>
            <person name="Wu Y."/>
            <person name="Bai H."/>
            <person name="Pu F."/>
        </authorList>
    </citation>
    <scope>NUCLEOTIDE SEQUENCE</scope>
    <source>
        <tissue evidence="1">Muscle</tissue>
    </source>
</reference>